<dbReference type="InterPro" id="IPR001611">
    <property type="entry name" value="Leu-rich_rpt"/>
</dbReference>
<dbReference type="GO" id="GO:0005886">
    <property type="term" value="C:plasma membrane"/>
    <property type="evidence" value="ECO:0007669"/>
    <property type="project" value="UniProtKB-SubCell"/>
</dbReference>
<dbReference type="PANTHER" id="PTHR27008">
    <property type="entry name" value="OS04G0122200 PROTEIN"/>
    <property type="match status" value="1"/>
</dbReference>
<dbReference type="Pfam" id="PF07714">
    <property type="entry name" value="PK_Tyr_Ser-Thr"/>
    <property type="match status" value="1"/>
</dbReference>
<evidence type="ECO:0000256" key="16">
    <source>
        <dbReference type="ARBA" id="ARBA00023170"/>
    </source>
</evidence>
<feature type="binding site" evidence="20">
    <location>
        <position position="187"/>
    </location>
    <ligand>
        <name>ATP</name>
        <dbReference type="ChEBI" id="CHEBI:30616"/>
    </ligand>
</feature>
<evidence type="ECO:0000256" key="10">
    <source>
        <dbReference type="ARBA" id="ARBA00022737"/>
    </source>
</evidence>
<evidence type="ECO:0000256" key="17">
    <source>
        <dbReference type="ARBA" id="ARBA00023180"/>
    </source>
</evidence>
<dbReference type="GO" id="GO:0004674">
    <property type="term" value="F:protein serine/threonine kinase activity"/>
    <property type="evidence" value="ECO:0007669"/>
    <property type="project" value="UniProtKB-KW"/>
</dbReference>
<evidence type="ECO:0000256" key="15">
    <source>
        <dbReference type="ARBA" id="ARBA00023136"/>
    </source>
</evidence>
<evidence type="ECO:0000256" key="19">
    <source>
        <dbReference type="ARBA" id="ARBA00048679"/>
    </source>
</evidence>
<evidence type="ECO:0000256" key="13">
    <source>
        <dbReference type="ARBA" id="ARBA00022840"/>
    </source>
</evidence>
<evidence type="ECO:0000256" key="6">
    <source>
        <dbReference type="ARBA" id="ARBA00022614"/>
    </source>
</evidence>
<dbReference type="Gene3D" id="1.10.510.10">
    <property type="entry name" value="Transferase(Phosphotransferase) domain 1"/>
    <property type="match status" value="1"/>
</dbReference>
<keyword evidence="14 22" id="KW-1133">Transmembrane helix</keyword>
<dbReference type="Proteomes" id="UP000027120">
    <property type="component" value="Unassembled WGS sequence"/>
</dbReference>
<keyword evidence="17" id="KW-0325">Glycoprotein</keyword>
<dbReference type="PROSITE" id="PS50011">
    <property type="entry name" value="PROTEIN_KINASE_DOM"/>
    <property type="match status" value="1"/>
</dbReference>
<dbReference type="InterPro" id="IPR032675">
    <property type="entry name" value="LRR_dom_sf"/>
</dbReference>
<evidence type="ECO:0000313" key="24">
    <source>
        <dbReference type="EMBL" id="KDO36688.1"/>
    </source>
</evidence>
<dbReference type="InterPro" id="IPR001245">
    <property type="entry name" value="Ser-Thr/Tyr_kinase_cat_dom"/>
</dbReference>
<evidence type="ECO:0000256" key="4">
    <source>
        <dbReference type="ARBA" id="ARBA00022527"/>
    </source>
</evidence>
<keyword evidence="13 20" id="KW-0067">ATP-binding</keyword>
<dbReference type="PaxDb" id="2711-XP_006480993.1"/>
<evidence type="ECO:0000256" key="20">
    <source>
        <dbReference type="PROSITE-ProRule" id="PRU10141"/>
    </source>
</evidence>
<dbReference type="InterPro" id="IPR000719">
    <property type="entry name" value="Prot_kinase_dom"/>
</dbReference>
<comment type="catalytic activity">
    <reaction evidence="18">
        <text>L-threonyl-[protein] + ATP = O-phospho-L-threonyl-[protein] + ADP + H(+)</text>
        <dbReference type="Rhea" id="RHEA:46608"/>
        <dbReference type="Rhea" id="RHEA-COMP:11060"/>
        <dbReference type="Rhea" id="RHEA-COMP:11605"/>
        <dbReference type="ChEBI" id="CHEBI:15378"/>
        <dbReference type="ChEBI" id="CHEBI:30013"/>
        <dbReference type="ChEBI" id="CHEBI:30616"/>
        <dbReference type="ChEBI" id="CHEBI:61977"/>
        <dbReference type="ChEBI" id="CHEBI:456216"/>
        <dbReference type="EC" id="2.7.11.1"/>
    </reaction>
</comment>
<evidence type="ECO:0000256" key="2">
    <source>
        <dbReference type="ARBA" id="ARBA00012513"/>
    </source>
</evidence>
<dbReference type="EC" id="2.7.11.1" evidence="2"/>
<keyword evidence="8 22" id="KW-0812">Transmembrane</keyword>
<evidence type="ECO:0000256" key="8">
    <source>
        <dbReference type="ARBA" id="ARBA00022692"/>
    </source>
</evidence>
<keyword evidence="15 22" id="KW-0472">Membrane</keyword>
<evidence type="ECO:0000256" key="1">
    <source>
        <dbReference type="ARBA" id="ARBA00004162"/>
    </source>
</evidence>
<feature type="transmembrane region" description="Helical" evidence="22">
    <location>
        <begin position="105"/>
        <end position="129"/>
    </location>
</feature>
<evidence type="ECO:0000256" key="7">
    <source>
        <dbReference type="ARBA" id="ARBA00022679"/>
    </source>
</evidence>
<dbReference type="FunFam" id="1.10.510.10:FF:000358">
    <property type="entry name" value="Putative leucine-rich repeat receptor-like serine/threonine-protein kinase"/>
    <property type="match status" value="1"/>
</dbReference>
<evidence type="ECO:0000256" key="11">
    <source>
        <dbReference type="ARBA" id="ARBA00022741"/>
    </source>
</evidence>
<accession>A0A067D1R3</accession>
<evidence type="ECO:0000259" key="23">
    <source>
        <dbReference type="PROSITE" id="PS50011"/>
    </source>
</evidence>
<dbReference type="PANTHER" id="PTHR27008:SF499">
    <property type="entry name" value="OS06G0581500 PROTEIN"/>
    <property type="match status" value="1"/>
</dbReference>
<keyword evidence="16" id="KW-0675">Receptor</keyword>
<keyword evidence="5" id="KW-0597">Phosphoprotein</keyword>
<keyword evidence="3" id="KW-1003">Cell membrane</keyword>
<dbReference type="eggNOG" id="ENOG502QPYS">
    <property type="taxonomic scope" value="Eukaryota"/>
</dbReference>
<evidence type="ECO:0000256" key="9">
    <source>
        <dbReference type="ARBA" id="ARBA00022729"/>
    </source>
</evidence>
<feature type="domain" description="Protein kinase" evidence="23">
    <location>
        <begin position="159"/>
        <end position="468"/>
    </location>
</feature>
<dbReference type="SMR" id="A0A067D1R3"/>
<dbReference type="Gene3D" id="3.30.200.20">
    <property type="entry name" value="Phosphorylase Kinase, domain 1"/>
    <property type="match status" value="1"/>
</dbReference>
<evidence type="ECO:0000256" key="21">
    <source>
        <dbReference type="RuleBase" id="RU000304"/>
    </source>
</evidence>
<evidence type="ECO:0000256" key="3">
    <source>
        <dbReference type="ARBA" id="ARBA00022475"/>
    </source>
</evidence>
<dbReference type="Gene3D" id="3.80.10.10">
    <property type="entry name" value="Ribonuclease Inhibitor"/>
    <property type="match status" value="1"/>
</dbReference>
<dbReference type="GO" id="GO:0005524">
    <property type="term" value="F:ATP binding"/>
    <property type="evidence" value="ECO:0007669"/>
    <property type="project" value="UniProtKB-UniRule"/>
</dbReference>
<dbReference type="SUPFAM" id="SSF56112">
    <property type="entry name" value="Protein kinase-like (PK-like)"/>
    <property type="match status" value="1"/>
</dbReference>
<keyword evidence="7" id="KW-0808">Transferase</keyword>
<comment type="subcellular location">
    <subcellularLocation>
        <location evidence="1">Cell membrane</location>
        <topology evidence="1">Single-pass membrane protein</topology>
    </subcellularLocation>
</comment>
<dbReference type="InterPro" id="IPR008271">
    <property type="entry name" value="Ser/Thr_kinase_AS"/>
</dbReference>
<dbReference type="AlphaFoldDB" id="A0A067D1R3"/>
<keyword evidence="12" id="KW-0418">Kinase</keyword>
<evidence type="ECO:0000313" key="25">
    <source>
        <dbReference type="Proteomes" id="UP000027120"/>
    </source>
</evidence>
<sequence length="477" mass="53167">LYLGNNSFKGTIPVSLKSLRGLAELDLSCNNLSGKVPQFFSKLLSLRHLNLSYNELDGEISREGIFANASAISIVGNDKLCGGIQKLQLPECSRKNPRKRLSLKIVIPVTISVPIFILLLAALVIYHIVKTSRRQSAPPSNEWQSGLSYLKISNATDNFSEENLIGSGSFGSVYKGTLADGETAAIKVLKLQQQGALKSFIDECNALTSIRHRNILKIVSSCSSVDYEGNDFKALVFEFMRNGNLDQWLHPSTDEYCHFKKLSLMQRLNIVIDVASALDYLHNQYDTPIAHCDLKSSNVLLDEGMIAHVGDFGLAKFLFEESNTPSKNQTMSNGLKGSVGYIPPEYINGHVSILGDIYSYGILLLEIFTGKRPTDDMFKDDLSIHKFVLMALPSHVMDVLDLSMLLEEENDHEKHEEEDLFPDIESQVAQKKLEECLVSVMRIGVMCSAASPRDRVGMKFVVNNLQAIRSKIRMREE</sequence>
<dbReference type="InterPro" id="IPR051809">
    <property type="entry name" value="Plant_receptor-like_S/T_kinase"/>
</dbReference>
<dbReference type="SUPFAM" id="SSF52058">
    <property type="entry name" value="L domain-like"/>
    <property type="match status" value="1"/>
</dbReference>
<dbReference type="SMART" id="SM00220">
    <property type="entry name" value="S_TKc"/>
    <property type="match status" value="1"/>
</dbReference>
<keyword evidence="11 20" id="KW-0547">Nucleotide-binding</keyword>
<dbReference type="EMBL" id="KK793431">
    <property type="protein sequence ID" value="KDO36688.1"/>
    <property type="molecule type" value="Genomic_DNA"/>
</dbReference>
<dbReference type="InterPro" id="IPR011009">
    <property type="entry name" value="Kinase-like_dom_sf"/>
</dbReference>
<keyword evidence="25" id="KW-1185">Reference proteome</keyword>
<keyword evidence="4 21" id="KW-0723">Serine/threonine-protein kinase</keyword>
<dbReference type="InterPro" id="IPR017441">
    <property type="entry name" value="Protein_kinase_ATP_BS"/>
</dbReference>
<keyword evidence="6" id="KW-0433">Leucine-rich repeat</keyword>
<protein>
    <recommendedName>
        <fullName evidence="2">non-specific serine/threonine protein kinase</fullName>
        <ecNumber evidence="2">2.7.11.1</ecNumber>
    </recommendedName>
</protein>
<keyword evidence="9" id="KW-0732">Signal</keyword>
<evidence type="ECO:0000256" key="5">
    <source>
        <dbReference type="ARBA" id="ARBA00022553"/>
    </source>
</evidence>
<comment type="similarity">
    <text evidence="21">Belongs to the protein kinase superfamily.</text>
</comment>
<comment type="catalytic activity">
    <reaction evidence="19">
        <text>L-seryl-[protein] + ATP = O-phospho-L-seryl-[protein] + ADP + H(+)</text>
        <dbReference type="Rhea" id="RHEA:17989"/>
        <dbReference type="Rhea" id="RHEA-COMP:9863"/>
        <dbReference type="Rhea" id="RHEA-COMP:11604"/>
        <dbReference type="ChEBI" id="CHEBI:15378"/>
        <dbReference type="ChEBI" id="CHEBI:29999"/>
        <dbReference type="ChEBI" id="CHEBI:30616"/>
        <dbReference type="ChEBI" id="CHEBI:83421"/>
        <dbReference type="ChEBI" id="CHEBI:456216"/>
        <dbReference type="EC" id="2.7.11.1"/>
    </reaction>
</comment>
<gene>
    <name evidence="24" type="ORF">CISIN_1g043902mg</name>
</gene>
<evidence type="ECO:0000256" key="12">
    <source>
        <dbReference type="ARBA" id="ARBA00022777"/>
    </source>
</evidence>
<feature type="non-terminal residue" evidence="24">
    <location>
        <position position="1"/>
    </location>
</feature>
<organism evidence="24 25">
    <name type="scientific">Citrus sinensis</name>
    <name type="common">Sweet orange</name>
    <name type="synonym">Citrus aurantium var. sinensis</name>
    <dbReference type="NCBI Taxonomy" id="2711"/>
    <lineage>
        <taxon>Eukaryota</taxon>
        <taxon>Viridiplantae</taxon>
        <taxon>Streptophyta</taxon>
        <taxon>Embryophyta</taxon>
        <taxon>Tracheophyta</taxon>
        <taxon>Spermatophyta</taxon>
        <taxon>Magnoliopsida</taxon>
        <taxon>eudicotyledons</taxon>
        <taxon>Gunneridae</taxon>
        <taxon>Pentapetalae</taxon>
        <taxon>rosids</taxon>
        <taxon>malvids</taxon>
        <taxon>Sapindales</taxon>
        <taxon>Rutaceae</taxon>
        <taxon>Aurantioideae</taxon>
        <taxon>Citrus</taxon>
    </lineage>
</organism>
<dbReference type="Pfam" id="PF13855">
    <property type="entry name" value="LRR_8"/>
    <property type="match status" value="1"/>
</dbReference>
<proteinExistence type="inferred from homology"/>
<keyword evidence="10" id="KW-0677">Repeat</keyword>
<evidence type="ECO:0000256" key="22">
    <source>
        <dbReference type="SAM" id="Phobius"/>
    </source>
</evidence>
<dbReference type="FunFam" id="3.30.200.20:FF:000432">
    <property type="entry name" value="LRR receptor-like serine/threonine-protein kinase EFR"/>
    <property type="match status" value="1"/>
</dbReference>
<reference evidence="24 25" key="1">
    <citation type="submission" date="2014-04" db="EMBL/GenBank/DDBJ databases">
        <authorList>
            <consortium name="International Citrus Genome Consortium"/>
            <person name="Gmitter F."/>
            <person name="Chen C."/>
            <person name="Farmerie W."/>
            <person name="Harkins T."/>
            <person name="Desany B."/>
            <person name="Mohiuddin M."/>
            <person name="Kodira C."/>
            <person name="Borodovsky M."/>
            <person name="Lomsadze A."/>
            <person name="Burns P."/>
            <person name="Jenkins J."/>
            <person name="Prochnik S."/>
            <person name="Shu S."/>
            <person name="Chapman J."/>
            <person name="Pitluck S."/>
            <person name="Schmutz J."/>
            <person name="Rokhsar D."/>
        </authorList>
    </citation>
    <scope>NUCLEOTIDE SEQUENCE</scope>
</reference>
<dbReference type="PROSITE" id="PS00107">
    <property type="entry name" value="PROTEIN_KINASE_ATP"/>
    <property type="match status" value="1"/>
</dbReference>
<name>A0A067D1R3_CITSI</name>
<dbReference type="PROSITE" id="PS00108">
    <property type="entry name" value="PROTEIN_KINASE_ST"/>
    <property type="match status" value="1"/>
</dbReference>
<evidence type="ECO:0000256" key="14">
    <source>
        <dbReference type="ARBA" id="ARBA00022989"/>
    </source>
</evidence>
<evidence type="ECO:0000256" key="18">
    <source>
        <dbReference type="ARBA" id="ARBA00047899"/>
    </source>
</evidence>